<keyword evidence="6" id="KW-0963">Cytoplasm</keyword>
<comment type="subcellular location">
    <subcellularLocation>
        <location evidence="6">Cytoplasm</location>
    </subcellularLocation>
</comment>
<evidence type="ECO:0000256" key="1">
    <source>
        <dbReference type="ARBA" id="ARBA00009921"/>
    </source>
</evidence>
<comment type="caution">
    <text evidence="8">The sequence shown here is derived from an EMBL/GenBank/DDBJ whole genome shotgun (WGS) entry which is preliminary data.</text>
</comment>
<protein>
    <recommendedName>
        <fullName evidence="5 6">Oligoribonuclease</fullName>
        <ecNumber evidence="6">3.1.-.-</ecNumber>
    </recommendedName>
</protein>
<keyword evidence="3 6" id="KW-0378">Hydrolase</keyword>
<evidence type="ECO:0000256" key="5">
    <source>
        <dbReference type="ARBA" id="ARBA00070964"/>
    </source>
</evidence>
<accession>A0A937I528</accession>
<dbReference type="InterPro" id="IPR022894">
    <property type="entry name" value="Oligoribonuclease"/>
</dbReference>
<dbReference type="HAMAP" id="MF_00045">
    <property type="entry name" value="Oligoribonuclease"/>
    <property type="match status" value="1"/>
</dbReference>
<evidence type="ECO:0000313" key="8">
    <source>
        <dbReference type="EMBL" id="MBL6818296.1"/>
    </source>
</evidence>
<dbReference type="CDD" id="cd06135">
    <property type="entry name" value="Orn"/>
    <property type="match status" value="1"/>
</dbReference>
<dbReference type="InterPro" id="IPR036397">
    <property type="entry name" value="RNaseH_sf"/>
</dbReference>
<dbReference type="Gene3D" id="3.30.420.10">
    <property type="entry name" value="Ribonuclease H-like superfamily/Ribonuclease H"/>
    <property type="match status" value="1"/>
</dbReference>
<dbReference type="InterPro" id="IPR012337">
    <property type="entry name" value="RNaseH-like_sf"/>
</dbReference>
<feature type="active site" evidence="6">
    <location>
        <position position="131"/>
    </location>
</feature>
<proteinExistence type="inferred from homology"/>
<evidence type="ECO:0000256" key="2">
    <source>
        <dbReference type="ARBA" id="ARBA00022722"/>
    </source>
</evidence>
<dbReference type="InterPro" id="IPR013520">
    <property type="entry name" value="Ribonucl_H"/>
</dbReference>
<reference evidence="8" key="1">
    <citation type="submission" date="2020-10" db="EMBL/GenBank/DDBJ databases">
        <title>Microbiome of the Black Sea water column analyzed by genome centric metagenomics.</title>
        <authorList>
            <person name="Cabello-Yeves P.J."/>
            <person name="Callieri C."/>
            <person name="Picazo A."/>
            <person name="Mehrshad M."/>
            <person name="Haro-Moreno J.M."/>
            <person name="Roda-Garcia J."/>
            <person name="Dzembekova N."/>
            <person name="Slabakova V."/>
            <person name="Slabakova N."/>
            <person name="Moncheva S."/>
            <person name="Rodriguez-Valera F."/>
        </authorList>
    </citation>
    <scope>NUCLEOTIDE SEQUENCE</scope>
    <source>
        <strain evidence="8">BS307-5m-G50</strain>
    </source>
</reference>
<dbReference type="NCBIfam" id="NF003765">
    <property type="entry name" value="PRK05359.1"/>
    <property type="match status" value="1"/>
</dbReference>
<dbReference type="GO" id="GO:0006259">
    <property type="term" value="P:DNA metabolic process"/>
    <property type="evidence" value="ECO:0007669"/>
    <property type="project" value="UniProtKB-ARBA"/>
</dbReference>
<dbReference type="GO" id="GO:0005737">
    <property type="term" value="C:cytoplasm"/>
    <property type="evidence" value="ECO:0007669"/>
    <property type="project" value="UniProtKB-SubCell"/>
</dbReference>
<name>A0A937I528_9GAMM</name>
<organism evidence="8 9">
    <name type="scientific">SAR86 cluster bacterium</name>
    <dbReference type="NCBI Taxonomy" id="2030880"/>
    <lineage>
        <taxon>Bacteria</taxon>
        <taxon>Pseudomonadati</taxon>
        <taxon>Pseudomonadota</taxon>
        <taxon>Gammaproteobacteria</taxon>
        <taxon>SAR86 cluster</taxon>
    </lineage>
</organism>
<gene>
    <name evidence="6 8" type="primary">orn</name>
    <name evidence="8" type="ORF">ISQ64_02695</name>
</gene>
<dbReference type="Proteomes" id="UP000711391">
    <property type="component" value="Unassembled WGS sequence"/>
</dbReference>
<dbReference type="PANTHER" id="PTHR11046:SF0">
    <property type="entry name" value="OLIGORIBONUCLEASE, MITOCHONDRIAL"/>
    <property type="match status" value="1"/>
</dbReference>
<dbReference type="GO" id="GO:0000175">
    <property type="term" value="F:3'-5'-RNA exonuclease activity"/>
    <property type="evidence" value="ECO:0007669"/>
    <property type="project" value="InterPro"/>
</dbReference>
<comment type="similarity">
    <text evidence="1 6">Belongs to the oligoribonuclease family.</text>
</comment>
<evidence type="ECO:0000256" key="3">
    <source>
        <dbReference type="ARBA" id="ARBA00022801"/>
    </source>
</evidence>
<dbReference type="PANTHER" id="PTHR11046">
    <property type="entry name" value="OLIGORIBONUCLEASE, MITOCHONDRIAL"/>
    <property type="match status" value="1"/>
</dbReference>
<feature type="domain" description="Exonuclease" evidence="7">
    <location>
        <begin position="9"/>
        <end position="181"/>
    </location>
</feature>
<evidence type="ECO:0000313" key="9">
    <source>
        <dbReference type="Proteomes" id="UP000711391"/>
    </source>
</evidence>
<evidence type="ECO:0000256" key="6">
    <source>
        <dbReference type="HAMAP-Rule" id="MF_00045"/>
    </source>
</evidence>
<dbReference type="AlphaFoldDB" id="A0A937I528"/>
<comment type="function">
    <text evidence="6">3'-to-5' exoribonuclease specific for small oligoribonucleotides.</text>
</comment>
<keyword evidence="4 6" id="KW-0269">Exonuclease</keyword>
<keyword evidence="2 6" id="KW-0540">Nuclease</keyword>
<dbReference type="FunFam" id="3.30.420.10:FF:000003">
    <property type="entry name" value="Oligoribonuclease"/>
    <property type="match status" value="1"/>
</dbReference>
<dbReference type="EMBL" id="JADHQD010000011">
    <property type="protein sequence ID" value="MBL6818296.1"/>
    <property type="molecule type" value="Genomic_DNA"/>
</dbReference>
<dbReference type="Pfam" id="PF00929">
    <property type="entry name" value="RNase_T"/>
    <property type="match status" value="1"/>
</dbReference>
<dbReference type="SMART" id="SM00479">
    <property type="entry name" value="EXOIII"/>
    <property type="match status" value="1"/>
</dbReference>
<dbReference type="SUPFAM" id="SSF53098">
    <property type="entry name" value="Ribonuclease H-like"/>
    <property type="match status" value="1"/>
</dbReference>
<sequence>MKSTQSKDNLIWIDLEMTGLDPNEERIIEIATLITDSQLNILAEGPNLIIKQSKSLLDAMDEWNQNQHGSSGLIDLVKSSNITEQMAEIETLDFISKYVGENQSPMCGNTVSHDRRFLAKYMPRLEAYFNYRHIDVSSFKEAAVRWMNEAQIYEKKGSHRALGDIRESVAELKFYKNLFMPEG</sequence>
<dbReference type="EC" id="3.1.-.-" evidence="6"/>
<dbReference type="GO" id="GO:0003676">
    <property type="term" value="F:nucleic acid binding"/>
    <property type="evidence" value="ECO:0007669"/>
    <property type="project" value="InterPro"/>
</dbReference>
<evidence type="ECO:0000259" key="7">
    <source>
        <dbReference type="SMART" id="SM00479"/>
    </source>
</evidence>
<evidence type="ECO:0000256" key="4">
    <source>
        <dbReference type="ARBA" id="ARBA00022839"/>
    </source>
</evidence>